<feature type="transmembrane region" description="Helical" evidence="1">
    <location>
        <begin position="148"/>
        <end position="167"/>
    </location>
</feature>
<evidence type="ECO:0000313" key="3">
    <source>
        <dbReference type="Proteomes" id="UP000327236"/>
    </source>
</evidence>
<dbReference type="RefSeq" id="WP_006585577.1">
    <property type="nucleotide sequence ID" value="NZ_VFQH01000008.1"/>
</dbReference>
<dbReference type="EMBL" id="VYWW01000001">
    <property type="protein sequence ID" value="KAA9324397.1"/>
    <property type="molecule type" value="Genomic_DNA"/>
</dbReference>
<dbReference type="KEGG" id="lje:BUE77_07915"/>
<dbReference type="AlphaFoldDB" id="A0A5N1IKI7"/>
<feature type="transmembrane region" description="Helical" evidence="1">
    <location>
        <begin position="106"/>
        <end position="128"/>
    </location>
</feature>
<feature type="transmembrane region" description="Helical" evidence="1">
    <location>
        <begin position="71"/>
        <end position="94"/>
    </location>
</feature>
<keyword evidence="1" id="KW-0472">Membrane</keyword>
<name>A0A5N1IKI7_LACJE</name>
<evidence type="ECO:0000313" key="2">
    <source>
        <dbReference type="EMBL" id="KAA9324397.1"/>
    </source>
</evidence>
<keyword evidence="1" id="KW-0812">Transmembrane</keyword>
<feature type="transmembrane region" description="Helical" evidence="1">
    <location>
        <begin position="36"/>
        <end position="59"/>
    </location>
</feature>
<organism evidence="2 3">
    <name type="scientific">Lactobacillus jensenii</name>
    <dbReference type="NCBI Taxonomy" id="109790"/>
    <lineage>
        <taxon>Bacteria</taxon>
        <taxon>Bacillati</taxon>
        <taxon>Bacillota</taxon>
        <taxon>Bacilli</taxon>
        <taxon>Lactobacillales</taxon>
        <taxon>Lactobacillaceae</taxon>
        <taxon>Lactobacillus</taxon>
    </lineage>
</organism>
<dbReference type="OrthoDB" id="2321895at2"/>
<evidence type="ECO:0000256" key="1">
    <source>
        <dbReference type="SAM" id="Phobius"/>
    </source>
</evidence>
<gene>
    <name evidence="2" type="ORF">F6H94_00085</name>
</gene>
<proteinExistence type="predicted"/>
<protein>
    <submittedName>
        <fullName evidence="2">Uncharacterized protein</fullName>
    </submittedName>
</protein>
<dbReference type="Proteomes" id="UP000327236">
    <property type="component" value="Unassembled WGS sequence"/>
</dbReference>
<reference evidence="2 3" key="1">
    <citation type="submission" date="2019-09" db="EMBL/GenBank/DDBJ databases">
        <title>Draft genome sequence assemblies of isolates from the urinary tract.</title>
        <authorList>
            <person name="Mores C.R."/>
            <person name="Putonti C."/>
            <person name="Wolfe A.J."/>
        </authorList>
    </citation>
    <scope>NUCLEOTIDE SEQUENCE [LARGE SCALE GENOMIC DNA]</scope>
    <source>
        <strain evidence="2 3">UMB246</strain>
    </source>
</reference>
<comment type="caution">
    <text evidence="2">The sequence shown here is derived from an EMBL/GenBank/DDBJ whole genome shotgun (WGS) entry which is preliminary data.</text>
</comment>
<sequence length="171" mass="18995">MATKEGIAMISHLNFSSFLDRIVQNLKLTPKKLLKWYSYILILVPLACAVLVSLNLVTARTSFANLIRSQAGLAVGVIIALCDLIIGYFCLLNLSNFGKKKTYKRFMITQVITQALVGNFMCVIMGILGIHLSKELKNEGQVNSKVKLVINFGTALLFLCFVLLIVIELKK</sequence>
<keyword evidence="1" id="KW-1133">Transmembrane helix</keyword>
<accession>A0A5N1IKI7</accession>